<evidence type="ECO:0000256" key="1">
    <source>
        <dbReference type="ARBA" id="ARBA00022603"/>
    </source>
</evidence>
<dbReference type="Pfam" id="PF13649">
    <property type="entry name" value="Methyltransf_25"/>
    <property type="match status" value="1"/>
</dbReference>
<dbReference type="Proteomes" id="UP000261284">
    <property type="component" value="Unassembled WGS sequence"/>
</dbReference>
<dbReference type="PANTHER" id="PTHR43861:SF1">
    <property type="entry name" value="TRANS-ACONITATE 2-METHYLTRANSFERASE"/>
    <property type="match status" value="1"/>
</dbReference>
<dbReference type="PANTHER" id="PTHR43861">
    <property type="entry name" value="TRANS-ACONITATE 2-METHYLTRANSFERASE-RELATED"/>
    <property type="match status" value="1"/>
</dbReference>
<keyword evidence="2 4" id="KW-0808">Transferase</keyword>
<evidence type="ECO:0000256" key="2">
    <source>
        <dbReference type="ARBA" id="ARBA00022679"/>
    </source>
</evidence>
<dbReference type="OrthoDB" id="9789123at2"/>
<evidence type="ECO:0000313" key="5">
    <source>
        <dbReference type="Proteomes" id="UP000261284"/>
    </source>
</evidence>
<dbReference type="AlphaFoldDB" id="A0A3E1NQD4"/>
<comment type="caution">
    <text evidence="4">The sequence shown here is derived from an EMBL/GenBank/DDBJ whole genome shotgun (WGS) entry which is preliminary data.</text>
</comment>
<dbReference type="InterPro" id="IPR041698">
    <property type="entry name" value="Methyltransf_25"/>
</dbReference>
<name>A0A3E1NQD4_9BACT</name>
<dbReference type="CDD" id="cd02440">
    <property type="entry name" value="AdoMet_MTases"/>
    <property type="match status" value="1"/>
</dbReference>
<sequence length="218" mass="24844">MTATLSNKHLLSFLKSHDYHVNFIDRLKVYYRPMVCPFVDLIGLVKPGEKVGDIGCGSGQFCLLLARFAKPSYLFGIEISDKLIDNARQLFKGHEPNLYTFEKYDGQTFPDAIGELDIVFLNDVLHHVPKQHQQTFVADLIKKMKPGARLVLKDIDGASPFVYFNKLHDLVFAGEIGNERSFATAQQWLQQNGLRITMATKKRMYVYAHYTIVAIKES</sequence>
<reference evidence="4 5" key="1">
    <citation type="submission" date="2018-08" db="EMBL/GenBank/DDBJ databases">
        <title>Chitinophagaceae sp. K23C18032701, a novel bacterium isolated from forest soil.</title>
        <authorList>
            <person name="Wang C."/>
        </authorList>
    </citation>
    <scope>NUCLEOTIDE SEQUENCE [LARGE SCALE GENOMIC DNA]</scope>
    <source>
        <strain evidence="4 5">K23C18032701</strain>
    </source>
</reference>
<protein>
    <submittedName>
        <fullName evidence="4">Class I SAM-dependent methyltransferase</fullName>
    </submittedName>
</protein>
<dbReference type="Gene3D" id="3.40.50.150">
    <property type="entry name" value="Vaccinia Virus protein VP39"/>
    <property type="match status" value="1"/>
</dbReference>
<feature type="domain" description="Methyltransferase" evidence="3">
    <location>
        <begin position="53"/>
        <end position="147"/>
    </location>
</feature>
<dbReference type="EMBL" id="QTJU01000001">
    <property type="protein sequence ID" value="RFM30169.1"/>
    <property type="molecule type" value="Genomic_DNA"/>
</dbReference>
<organism evidence="4 5">
    <name type="scientific">Deminuibacter soli</name>
    <dbReference type="NCBI Taxonomy" id="2291815"/>
    <lineage>
        <taxon>Bacteria</taxon>
        <taxon>Pseudomonadati</taxon>
        <taxon>Bacteroidota</taxon>
        <taxon>Chitinophagia</taxon>
        <taxon>Chitinophagales</taxon>
        <taxon>Chitinophagaceae</taxon>
        <taxon>Deminuibacter</taxon>
    </lineage>
</organism>
<proteinExistence type="predicted"/>
<dbReference type="SUPFAM" id="SSF53335">
    <property type="entry name" value="S-adenosyl-L-methionine-dependent methyltransferases"/>
    <property type="match status" value="1"/>
</dbReference>
<evidence type="ECO:0000313" key="4">
    <source>
        <dbReference type="EMBL" id="RFM30169.1"/>
    </source>
</evidence>
<evidence type="ECO:0000259" key="3">
    <source>
        <dbReference type="Pfam" id="PF13649"/>
    </source>
</evidence>
<accession>A0A3E1NQD4</accession>
<keyword evidence="5" id="KW-1185">Reference proteome</keyword>
<dbReference type="InterPro" id="IPR029063">
    <property type="entry name" value="SAM-dependent_MTases_sf"/>
</dbReference>
<dbReference type="GO" id="GO:0032259">
    <property type="term" value="P:methylation"/>
    <property type="evidence" value="ECO:0007669"/>
    <property type="project" value="UniProtKB-KW"/>
</dbReference>
<gene>
    <name evidence="4" type="ORF">DXN05_04130</name>
</gene>
<dbReference type="RefSeq" id="WP_116845925.1">
    <property type="nucleotide sequence ID" value="NZ_QTJU01000001.1"/>
</dbReference>
<keyword evidence="1 4" id="KW-0489">Methyltransferase</keyword>
<dbReference type="GO" id="GO:0008168">
    <property type="term" value="F:methyltransferase activity"/>
    <property type="evidence" value="ECO:0007669"/>
    <property type="project" value="UniProtKB-KW"/>
</dbReference>